<comment type="caution">
    <text evidence="7">The sequence shown here is derived from an EMBL/GenBank/DDBJ whole genome shotgun (WGS) entry which is preliminary data.</text>
</comment>
<dbReference type="InterPro" id="IPR022790">
    <property type="entry name" value="GH26_dom"/>
</dbReference>
<evidence type="ECO:0000256" key="4">
    <source>
        <dbReference type="SAM" id="MobiDB-lite"/>
    </source>
</evidence>
<evidence type="ECO:0000313" key="7">
    <source>
        <dbReference type="EMBL" id="OOQ50253.1"/>
    </source>
</evidence>
<evidence type="ECO:0000256" key="5">
    <source>
        <dbReference type="SAM" id="SignalP"/>
    </source>
</evidence>
<keyword evidence="1 3" id="KW-0378">Hydrolase</keyword>
<gene>
    <name evidence="7" type="ORF">AFM16_20455</name>
</gene>
<dbReference type="RefSeq" id="WP_078634225.1">
    <property type="nucleotide sequence ID" value="NZ_CM007717.1"/>
</dbReference>
<evidence type="ECO:0000256" key="1">
    <source>
        <dbReference type="ARBA" id="ARBA00022801"/>
    </source>
</evidence>
<accession>A0ABX3LKK4</accession>
<feature type="signal peptide" evidence="5">
    <location>
        <begin position="1"/>
        <end position="32"/>
    </location>
</feature>
<name>A0ABX3LKK4_STRAT</name>
<sequence length="346" mass="38653">MSPPVASSPRPPRALLTLILVVLVLLTGPACAPGGERATGTPDAKAPDGPRPRATTRPAPPPFGAYLGHGQEGVQRVSGLDGWLGPATPKVGHAYLPGDRWYNIAGATNDLEHWARWRKARSDRLFVLNVPMLERAEAHLPDSVVRRELRRGADGAYDGHFRTLARRLISVGLPDTVLVVGWEMNGITYTHRCGPDPAAWKAYWVRIVTAMRSVKGQRFRFEFAPNRGIDAVPWPRCYPGDRYVDVIGMDAYDQPNGMTFAQQRDEPYGLAEHVRFARAHGKPIAYPEWGLFRNGDNPAYVRGMLNWFARHRPLYQTISDYCPHGVWWCSGNPKSSAEYHRLMTGR</sequence>
<dbReference type="EMBL" id="LHQL01000010">
    <property type="protein sequence ID" value="OOQ50253.1"/>
    <property type="molecule type" value="Genomic_DNA"/>
</dbReference>
<feature type="active site" description="Nucleophile" evidence="3">
    <location>
        <position position="288"/>
    </location>
</feature>
<organism evidence="7 8">
    <name type="scientific">Streptomyces antibioticus</name>
    <dbReference type="NCBI Taxonomy" id="1890"/>
    <lineage>
        <taxon>Bacteria</taxon>
        <taxon>Bacillati</taxon>
        <taxon>Actinomycetota</taxon>
        <taxon>Actinomycetes</taxon>
        <taxon>Kitasatosporales</taxon>
        <taxon>Streptomycetaceae</taxon>
        <taxon>Streptomyces</taxon>
    </lineage>
</organism>
<evidence type="ECO:0000259" key="6">
    <source>
        <dbReference type="PROSITE" id="PS51764"/>
    </source>
</evidence>
<dbReference type="Gene3D" id="3.20.20.80">
    <property type="entry name" value="Glycosidases"/>
    <property type="match status" value="1"/>
</dbReference>
<reference evidence="7 8" key="1">
    <citation type="submission" date="2015-07" db="EMBL/GenBank/DDBJ databases">
        <title>Draft Genome Sequence of Streptomyces antibioticus, IMRU 3720 reveals insights in the evolution of actinomycin biosynthetic gene clusters in Streptomyces.</title>
        <authorList>
            <person name="Crnovcic I."/>
            <person name="Ruckert C."/>
            <person name="Kalinowksi J."/>
            <person name="Keller U."/>
        </authorList>
    </citation>
    <scope>NUCLEOTIDE SEQUENCE [LARGE SCALE GENOMIC DNA]</scope>
    <source>
        <strain evidence="7 8">DSM 41481</strain>
    </source>
</reference>
<dbReference type="Proteomes" id="UP000190306">
    <property type="component" value="Chromosome"/>
</dbReference>
<evidence type="ECO:0000256" key="3">
    <source>
        <dbReference type="PROSITE-ProRule" id="PRU01100"/>
    </source>
</evidence>
<dbReference type="Pfam" id="PF02156">
    <property type="entry name" value="Glyco_hydro_26"/>
    <property type="match status" value="1"/>
</dbReference>
<proteinExistence type="inferred from homology"/>
<feature type="domain" description="GH26" evidence="6">
    <location>
        <begin position="10"/>
        <end position="346"/>
    </location>
</feature>
<evidence type="ECO:0000313" key="8">
    <source>
        <dbReference type="Proteomes" id="UP000190306"/>
    </source>
</evidence>
<comment type="similarity">
    <text evidence="3">Belongs to the glycosyl hydrolase 26 family.</text>
</comment>
<feature type="chain" id="PRO_5047544799" description="GH26 domain-containing protein" evidence="5">
    <location>
        <begin position="33"/>
        <end position="346"/>
    </location>
</feature>
<keyword evidence="8" id="KW-1185">Reference proteome</keyword>
<dbReference type="PROSITE" id="PS51764">
    <property type="entry name" value="GH26"/>
    <property type="match status" value="1"/>
</dbReference>
<keyword evidence="5" id="KW-0732">Signal</keyword>
<feature type="region of interest" description="Disordered" evidence="4">
    <location>
        <begin position="33"/>
        <end position="60"/>
    </location>
</feature>
<protein>
    <recommendedName>
        <fullName evidence="6">GH26 domain-containing protein</fullName>
    </recommendedName>
</protein>
<evidence type="ECO:0000256" key="2">
    <source>
        <dbReference type="ARBA" id="ARBA00023295"/>
    </source>
</evidence>
<feature type="active site" description="Proton donor" evidence="3">
    <location>
        <position position="183"/>
    </location>
</feature>
<keyword evidence="2 3" id="KW-0326">Glycosidase</keyword>
<dbReference type="SUPFAM" id="SSF51445">
    <property type="entry name" value="(Trans)glycosidases"/>
    <property type="match status" value="1"/>
</dbReference>
<dbReference type="InterPro" id="IPR017853">
    <property type="entry name" value="GH"/>
</dbReference>